<dbReference type="RefSeq" id="WP_014840666.1">
    <property type="nucleotide sequence ID" value="NC_018108.1"/>
</dbReference>
<keyword evidence="2" id="KW-0378">Hydrolase</keyword>
<dbReference type="Gene3D" id="3.30.70.3570">
    <property type="entry name" value="MvaI/BcnI restriction endonuclease, recognition domain"/>
    <property type="match status" value="1"/>
</dbReference>
<reference evidence="2 3" key="1">
    <citation type="journal article" date="2012" name="Vet. Microbiol.">
        <title>Comparative genomic analyses of the Taylorellae.</title>
        <authorList>
            <person name="Hauser H."/>
            <person name="Richter D.C."/>
            <person name="van Tonder A."/>
            <person name="Clark L."/>
            <person name="Preston A."/>
        </authorList>
    </citation>
    <scope>NUCLEOTIDE SEQUENCE [LARGE SCALE GENOMIC DNA]</scope>
    <source>
        <strain evidence="2 3">ATCC 35865</strain>
    </source>
</reference>
<dbReference type="InterPro" id="IPR043004">
    <property type="entry name" value="MvaI_BcnI_cat"/>
</dbReference>
<evidence type="ECO:0000313" key="3">
    <source>
        <dbReference type="Proteomes" id="UP000003121"/>
    </source>
</evidence>
<dbReference type="GO" id="GO:0016787">
    <property type="term" value="F:hydrolase activity"/>
    <property type="evidence" value="ECO:0007669"/>
    <property type="project" value="UniProtKB-KW"/>
</dbReference>
<gene>
    <name evidence="2" type="ORF">KUI_1577</name>
</gene>
<feature type="domain" description="MvaI/BcnI restriction endonuclease" evidence="1">
    <location>
        <begin position="13"/>
        <end position="246"/>
    </location>
</feature>
<dbReference type="EMBL" id="CP003264">
    <property type="protein sequence ID" value="AFN36619.1"/>
    <property type="molecule type" value="Genomic_DNA"/>
</dbReference>
<proteinExistence type="predicted"/>
<dbReference type="InterPro" id="IPR043005">
    <property type="entry name" value="MvaI_BcnI_rec"/>
</dbReference>
<name>A0ABN4B0A7_9BURK</name>
<protein>
    <submittedName>
        <fullName evidence="2">Glycosyl hydrolase</fullName>
    </submittedName>
</protein>
<dbReference type="Gene3D" id="3.40.210.20">
    <property type="entry name" value="MvaI/BcnI restriction endonuclease, catalytic domain"/>
    <property type="match status" value="1"/>
</dbReference>
<keyword evidence="3" id="KW-1185">Reference proteome</keyword>
<organism evidence="2 3">
    <name type="scientific">Taylorella equigenitalis ATCC 35865</name>
    <dbReference type="NCBI Taxonomy" id="743973"/>
    <lineage>
        <taxon>Bacteria</taxon>
        <taxon>Pseudomonadati</taxon>
        <taxon>Pseudomonadota</taxon>
        <taxon>Betaproteobacteria</taxon>
        <taxon>Burkholderiales</taxon>
        <taxon>Alcaligenaceae</taxon>
        <taxon>Taylorella</taxon>
    </lineage>
</organism>
<evidence type="ECO:0000313" key="2">
    <source>
        <dbReference type="EMBL" id="AFN36619.1"/>
    </source>
</evidence>
<dbReference type="InterPro" id="IPR029127">
    <property type="entry name" value="MvaI_BcnI"/>
</dbReference>
<accession>A0ABN4B0A7</accession>
<sequence>MKSAPKSYPELVRKLREIKNLGWVENTRPSNIHGSIGNTLEDLLGIKENNLSLPDFLDFEIKARRSNTSSVVSLFSKATARRGNRKLFNKYNRIDSNDGISRLYCSLYMNTPSLIHGKYLFSLSFDDFANPQFINVEVEDTATGEKLKEAEWSIESLKKSTEKKLTNLVLCTADIKQNSDGLELINYTNFKCYFDFSFNKFINALRDGHIQVDFRIGADLNGKAAFKYHDHGTGFRISSSKLEKLYDKWDII</sequence>
<evidence type="ECO:0000259" key="1">
    <source>
        <dbReference type="Pfam" id="PF15515"/>
    </source>
</evidence>
<dbReference type="Proteomes" id="UP000003121">
    <property type="component" value="Chromosome"/>
</dbReference>
<dbReference type="CDD" id="cd22339">
    <property type="entry name" value="NciI-like"/>
    <property type="match status" value="1"/>
</dbReference>
<dbReference type="Pfam" id="PF15515">
    <property type="entry name" value="MvaI_BcnI"/>
    <property type="match status" value="1"/>
</dbReference>